<protein>
    <submittedName>
        <fullName evidence="2">Fructosamine kinase family protein</fullName>
    </submittedName>
</protein>
<dbReference type="InterPro" id="IPR016477">
    <property type="entry name" value="Fructo-/Ketosamine-3-kinase"/>
</dbReference>
<dbReference type="Gene3D" id="1.10.510.10">
    <property type="entry name" value="Transferase(Phosphotransferase) domain 1"/>
    <property type="match status" value="1"/>
</dbReference>
<dbReference type="Gene3D" id="1.20.1270.240">
    <property type="match status" value="1"/>
</dbReference>
<proteinExistence type="inferred from homology"/>
<dbReference type="Pfam" id="PF03881">
    <property type="entry name" value="Fructosamin_kin"/>
    <property type="match status" value="1"/>
</dbReference>
<dbReference type="SUPFAM" id="SSF56112">
    <property type="entry name" value="Protein kinase-like (PK-like)"/>
    <property type="match status" value="1"/>
</dbReference>
<dbReference type="InterPro" id="IPR011009">
    <property type="entry name" value="Kinase-like_dom_sf"/>
</dbReference>
<dbReference type="EMBL" id="JBHTBH010000009">
    <property type="protein sequence ID" value="MFC7329973.1"/>
    <property type="molecule type" value="Genomic_DNA"/>
</dbReference>
<name>A0ABW2KJB0_9ACTN</name>
<keyword evidence="1" id="KW-0808">Transferase</keyword>
<comment type="similarity">
    <text evidence="1">Belongs to the fructosamine kinase family.</text>
</comment>
<dbReference type="Gene3D" id="3.30.200.20">
    <property type="entry name" value="Phosphorylase Kinase, domain 1"/>
    <property type="match status" value="1"/>
</dbReference>
<comment type="caution">
    <text evidence="2">The sequence shown here is derived from an EMBL/GenBank/DDBJ whole genome shotgun (WGS) entry which is preliminary data.</text>
</comment>
<dbReference type="Proteomes" id="UP001596540">
    <property type="component" value="Unassembled WGS sequence"/>
</dbReference>
<evidence type="ECO:0000256" key="1">
    <source>
        <dbReference type="PIRNR" id="PIRNR006221"/>
    </source>
</evidence>
<keyword evidence="3" id="KW-1185">Reference proteome</keyword>
<dbReference type="PIRSF" id="PIRSF006221">
    <property type="entry name" value="Ketosamine-3-kinase"/>
    <property type="match status" value="1"/>
</dbReference>
<reference evidence="3" key="1">
    <citation type="journal article" date="2019" name="Int. J. Syst. Evol. Microbiol.">
        <title>The Global Catalogue of Microorganisms (GCM) 10K type strain sequencing project: providing services to taxonomists for standard genome sequencing and annotation.</title>
        <authorList>
            <consortium name="The Broad Institute Genomics Platform"/>
            <consortium name="The Broad Institute Genome Sequencing Center for Infectious Disease"/>
            <person name="Wu L."/>
            <person name="Ma J."/>
        </authorList>
    </citation>
    <scope>NUCLEOTIDE SEQUENCE [LARGE SCALE GENOMIC DNA]</scope>
    <source>
        <strain evidence="3">CGMCC 4.7382</strain>
    </source>
</reference>
<gene>
    <name evidence="2" type="ORF">ACFQRF_19755</name>
</gene>
<organism evidence="2 3">
    <name type="scientific">Marinactinospora rubrisoli</name>
    <dbReference type="NCBI Taxonomy" id="2715399"/>
    <lineage>
        <taxon>Bacteria</taxon>
        <taxon>Bacillati</taxon>
        <taxon>Actinomycetota</taxon>
        <taxon>Actinomycetes</taxon>
        <taxon>Streptosporangiales</taxon>
        <taxon>Nocardiopsidaceae</taxon>
        <taxon>Marinactinospora</taxon>
    </lineage>
</organism>
<sequence>MPSVAARVTELTGREADAAVALGARHEWELHRVRLGDGSSVFVKAVVDPSADGHLDGLFRAEALGLDWLGRSFGSPVPEVLGWDARTLVLSWVEERPPSPRAARRFGHQLAAMHLSGAEEFGASWQGFVGPLPLDNTPAASWPRFYAEQRLAPYLRLAADRGALTPGDVRTVERVIDAVEDLAGDPEPPARIHGDLWSGNVLWQEDGAVVVDPAAHGGHRETDLAMLALFGLPHLDIVRDAYNEAAPLADGWRRRIPLHQLHPLLVHVCLFGAAYRTTTLEAARAALRAAG</sequence>
<keyword evidence="1 2" id="KW-0418">Kinase</keyword>
<evidence type="ECO:0000313" key="2">
    <source>
        <dbReference type="EMBL" id="MFC7329973.1"/>
    </source>
</evidence>
<dbReference type="GO" id="GO:0016301">
    <property type="term" value="F:kinase activity"/>
    <property type="evidence" value="ECO:0007669"/>
    <property type="project" value="UniProtKB-KW"/>
</dbReference>
<dbReference type="PANTHER" id="PTHR12149:SF8">
    <property type="entry name" value="PROTEIN-RIBULOSAMINE 3-KINASE"/>
    <property type="match status" value="1"/>
</dbReference>
<dbReference type="RefSeq" id="WP_379872614.1">
    <property type="nucleotide sequence ID" value="NZ_JBHTBH010000009.1"/>
</dbReference>
<evidence type="ECO:0000313" key="3">
    <source>
        <dbReference type="Proteomes" id="UP001596540"/>
    </source>
</evidence>
<dbReference type="PANTHER" id="PTHR12149">
    <property type="entry name" value="FRUCTOSAMINE 3 KINASE-RELATED PROTEIN"/>
    <property type="match status" value="1"/>
</dbReference>
<accession>A0ABW2KJB0</accession>